<organism evidence="2 3">
    <name type="scientific">Paenibacillus odorifer</name>
    <dbReference type="NCBI Taxonomy" id="189426"/>
    <lineage>
        <taxon>Bacteria</taxon>
        <taxon>Bacillati</taxon>
        <taxon>Bacillota</taxon>
        <taxon>Bacilli</taxon>
        <taxon>Bacillales</taxon>
        <taxon>Paenibacillaceae</taxon>
        <taxon>Paenibacillus</taxon>
    </lineage>
</organism>
<feature type="signal peptide" evidence="1">
    <location>
        <begin position="1"/>
        <end position="23"/>
    </location>
</feature>
<feature type="chain" id="PRO_5038664054" evidence="1">
    <location>
        <begin position="24"/>
        <end position="276"/>
    </location>
</feature>
<gene>
    <name evidence="2" type="ORF">BJP51_03650</name>
</gene>
<evidence type="ECO:0000256" key="1">
    <source>
        <dbReference type="SAM" id="SignalP"/>
    </source>
</evidence>
<dbReference type="EMBL" id="MKQP01000045">
    <property type="protein sequence ID" value="OMD25359.1"/>
    <property type="molecule type" value="Genomic_DNA"/>
</dbReference>
<sequence>MKKIYTRKVLTLMLILSMFSFMGCGSREETSEKKILSSLQEKYGEEFILDGIGGGWGTMNNNTLKATVHPKKDDTINVRVEITKDLEKVYDNYLNQVVAKKDEPMIQAIAASIWPDSKIIVANETGLVYPKHNDTKISYEQFLKLYPTNTLVISVYLNSDNYVDGNGDMDQEAEMRKYMDFAKILAENKYVSSLIGIGYLTPEAYGRLEEVKKAEESVDIYFSDETKKTGIINIVTMAGFKLGVDGKIVESQDKIREFFDIWKEDRIKRMEQRGGL</sequence>
<comment type="caution">
    <text evidence="2">The sequence shown here is derived from an EMBL/GenBank/DDBJ whole genome shotgun (WGS) entry which is preliminary data.</text>
</comment>
<accession>A0A1R0X0D0</accession>
<reference evidence="2 3" key="1">
    <citation type="submission" date="2016-10" db="EMBL/GenBank/DDBJ databases">
        <title>Paenibacillus species isolates.</title>
        <authorList>
            <person name="Beno S.M."/>
        </authorList>
    </citation>
    <scope>NUCLEOTIDE SEQUENCE [LARGE SCALE GENOMIC DNA]</scope>
    <source>
        <strain evidence="2 3">FSL H7-0604</strain>
    </source>
</reference>
<dbReference type="PROSITE" id="PS51257">
    <property type="entry name" value="PROKAR_LIPOPROTEIN"/>
    <property type="match status" value="1"/>
</dbReference>
<dbReference type="RefSeq" id="WP_036684482.1">
    <property type="nucleotide sequence ID" value="NZ_MKQP01000045.1"/>
</dbReference>
<keyword evidence="1" id="KW-0732">Signal</keyword>
<dbReference type="AlphaFoldDB" id="A0A1R0X0D0"/>
<evidence type="ECO:0000313" key="3">
    <source>
        <dbReference type="Proteomes" id="UP000187465"/>
    </source>
</evidence>
<protein>
    <submittedName>
        <fullName evidence="2">Uncharacterized protein</fullName>
    </submittedName>
</protein>
<name>A0A1R0X0D0_9BACL</name>
<dbReference type="Proteomes" id="UP000187465">
    <property type="component" value="Unassembled WGS sequence"/>
</dbReference>
<proteinExistence type="predicted"/>
<evidence type="ECO:0000313" key="2">
    <source>
        <dbReference type="EMBL" id="OMD25359.1"/>
    </source>
</evidence>